<feature type="compositionally biased region" description="Basic and acidic residues" evidence="1">
    <location>
        <begin position="164"/>
        <end position="174"/>
    </location>
</feature>
<reference evidence="2 3" key="1">
    <citation type="journal article" date="2014" name="Nat. Commun.">
        <title>Klebsormidium flaccidum genome reveals primary factors for plant terrestrial adaptation.</title>
        <authorList>
            <person name="Hori K."/>
            <person name="Maruyama F."/>
            <person name="Fujisawa T."/>
            <person name="Togashi T."/>
            <person name="Yamamoto N."/>
            <person name="Seo M."/>
            <person name="Sato S."/>
            <person name="Yamada T."/>
            <person name="Mori H."/>
            <person name="Tajima N."/>
            <person name="Moriyama T."/>
            <person name="Ikeuchi M."/>
            <person name="Watanabe M."/>
            <person name="Wada H."/>
            <person name="Kobayashi K."/>
            <person name="Saito M."/>
            <person name="Masuda T."/>
            <person name="Sasaki-Sekimoto Y."/>
            <person name="Mashiguchi K."/>
            <person name="Awai K."/>
            <person name="Shimojima M."/>
            <person name="Masuda S."/>
            <person name="Iwai M."/>
            <person name="Nobusawa T."/>
            <person name="Narise T."/>
            <person name="Kondo S."/>
            <person name="Saito H."/>
            <person name="Sato R."/>
            <person name="Murakawa M."/>
            <person name="Ihara Y."/>
            <person name="Oshima-Yamada Y."/>
            <person name="Ohtaka K."/>
            <person name="Satoh M."/>
            <person name="Sonobe K."/>
            <person name="Ishii M."/>
            <person name="Ohtani R."/>
            <person name="Kanamori-Sato M."/>
            <person name="Honoki R."/>
            <person name="Miyazaki D."/>
            <person name="Mochizuki H."/>
            <person name="Umetsu J."/>
            <person name="Higashi K."/>
            <person name="Shibata D."/>
            <person name="Kamiya Y."/>
            <person name="Sato N."/>
            <person name="Nakamura Y."/>
            <person name="Tabata S."/>
            <person name="Ida S."/>
            <person name="Kurokawa K."/>
            <person name="Ohta H."/>
        </authorList>
    </citation>
    <scope>NUCLEOTIDE SEQUENCE [LARGE SCALE GENOMIC DNA]</scope>
    <source>
        <strain evidence="2 3">NIES-2285</strain>
    </source>
</reference>
<proteinExistence type="predicted"/>
<organism evidence="2 3">
    <name type="scientific">Klebsormidium nitens</name>
    <name type="common">Green alga</name>
    <name type="synonym">Ulothrix nitens</name>
    <dbReference type="NCBI Taxonomy" id="105231"/>
    <lineage>
        <taxon>Eukaryota</taxon>
        <taxon>Viridiplantae</taxon>
        <taxon>Streptophyta</taxon>
        <taxon>Klebsormidiophyceae</taxon>
        <taxon>Klebsormidiales</taxon>
        <taxon>Klebsormidiaceae</taxon>
        <taxon>Klebsormidium</taxon>
    </lineage>
</organism>
<evidence type="ECO:0000313" key="3">
    <source>
        <dbReference type="Proteomes" id="UP000054558"/>
    </source>
</evidence>
<name>A0A1Y1I837_KLENI</name>
<evidence type="ECO:0000313" key="2">
    <source>
        <dbReference type="EMBL" id="GAQ87135.1"/>
    </source>
</evidence>
<accession>A0A1Y1I837</accession>
<dbReference type="Proteomes" id="UP000054558">
    <property type="component" value="Unassembled WGS sequence"/>
</dbReference>
<feature type="region of interest" description="Disordered" evidence="1">
    <location>
        <begin position="152"/>
        <end position="181"/>
    </location>
</feature>
<dbReference type="AlphaFoldDB" id="A0A1Y1I837"/>
<sequence length="181" mass="19610">MGDSCRVRFGFRLELEGPVSLDLTAYVPRTEEENVEGGSIQGLMSQPHPLPVQIHQRLLNESPADKRSGQGVLLTESLHPQSRDAETFGQGETLPRIVTPPVSRLFEASGQVQISPGEGMSDRLRAKLEAAITAEAQRMAAEGVEKFVSEISEGEGRLQTGGKGDLKQQGEGLEKNSFQQA</sequence>
<keyword evidence="3" id="KW-1185">Reference proteome</keyword>
<dbReference type="EMBL" id="DF237282">
    <property type="protein sequence ID" value="GAQ87135.1"/>
    <property type="molecule type" value="Genomic_DNA"/>
</dbReference>
<protein>
    <submittedName>
        <fullName evidence="2">Uncharacterized protein</fullName>
    </submittedName>
</protein>
<evidence type="ECO:0000256" key="1">
    <source>
        <dbReference type="SAM" id="MobiDB-lite"/>
    </source>
</evidence>
<gene>
    <name evidence="2" type="ORF">KFL_003330180</name>
</gene>